<feature type="domain" description="Peptidase S9 prolyl oligopeptidase catalytic" evidence="2">
    <location>
        <begin position="415"/>
        <end position="627"/>
    </location>
</feature>
<dbReference type="Proteomes" id="UP000016569">
    <property type="component" value="Unassembled WGS sequence"/>
</dbReference>
<dbReference type="Gene3D" id="2.130.10.10">
    <property type="entry name" value="YVTN repeat-like/Quinoprotein amine dehydrogenase"/>
    <property type="match status" value="1"/>
</dbReference>
<dbReference type="EMBL" id="BATC01000034">
    <property type="protein sequence ID" value="GAD59655.1"/>
    <property type="molecule type" value="Genomic_DNA"/>
</dbReference>
<dbReference type="InterPro" id="IPR029058">
    <property type="entry name" value="AB_hydrolase_fold"/>
</dbReference>
<dbReference type="Pfam" id="PF00326">
    <property type="entry name" value="Peptidase_S9"/>
    <property type="match status" value="1"/>
</dbReference>
<evidence type="ECO:0000256" key="1">
    <source>
        <dbReference type="ARBA" id="ARBA00022801"/>
    </source>
</evidence>
<keyword evidence="4" id="KW-1185">Reference proteome</keyword>
<reference evidence="4" key="1">
    <citation type="journal article" date="2013" name="Genome Announc.">
        <title>Draft Genome Sequence of the Dimorphic Prosthecate Bacterium Brevundimonas abyssalis TAR-001T.</title>
        <authorList>
            <person name="Tsubouchi T."/>
            <person name="Nishi S."/>
            <person name="Usui K."/>
            <person name="Shimane Y."/>
            <person name="Takaki Y."/>
            <person name="Maruyama T."/>
            <person name="Hatada Y."/>
        </authorList>
    </citation>
    <scope>NUCLEOTIDE SEQUENCE [LARGE SCALE GENOMIC DNA]</scope>
    <source>
        <strain evidence="4">TAR-001</strain>
    </source>
</reference>
<name>A0A8E0NC53_9CAUL</name>
<dbReference type="GO" id="GO:0006508">
    <property type="term" value="P:proteolysis"/>
    <property type="evidence" value="ECO:0007669"/>
    <property type="project" value="InterPro"/>
</dbReference>
<gene>
    <name evidence="3" type="ORF">MBEBAB_1905</name>
</gene>
<dbReference type="SUPFAM" id="SSF53474">
    <property type="entry name" value="alpha/beta-Hydrolases"/>
    <property type="match status" value="1"/>
</dbReference>
<evidence type="ECO:0000313" key="3">
    <source>
        <dbReference type="EMBL" id="GAD59655.1"/>
    </source>
</evidence>
<dbReference type="PANTHER" id="PTHR42776:SF27">
    <property type="entry name" value="DIPEPTIDYL PEPTIDASE FAMILY MEMBER 6"/>
    <property type="match status" value="1"/>
</dbReference>
<proteinExistence type="predicted"/>
<evidence type="ECO:0000313" key="4">
    <source>
        <dbReference type="Proteomes" id="UP000016569"/>
    </source>
</evidence>
<dbReference type="InterPro" id="IPR001375">
    <property type="entry name" value="Peptidase_S9_cat"/>
</dbReference>
<dbReference type="AlphaFoldDB" id="A0A8E0NC53"/>
<accession>A0A8E0NC53</accession>
<sequence>MVAQEATPSSGPALEIYGRMPALESVRLSPDGTRLAHIAVVGEDRSLIIHDLADMSLIGGVRAGDTKVRDLDWIGNERVLITTTATQSGAALGIRRQELSDGQIYDISTRRVRNLLDGLDGFFPKLTDAVAIRGSGEDAVVYTRVLPLQPPARSYLYRIDPSNGRGQRVETGEPDMGGYVLNAAGEAVARTRYQVRTSTWSLHTKRNGFWRTVWQTDAPIDTPSLLGLGRSEDAVLVYGQPEDGEAGYYEIGIEDGVWSPLSFDFEPDFIIRHPITRLVAGAGVNTDQGADYVFLDQRMGAIWRAVRNAYPGLVIRLESWSEDLNNVVIHTTGGGDSGTYHLIDLEAGSAQVIGYAYPDLNADLVGEMRAIRYAAGDGMEIPGYLTLPPGVTEPRDLPLVVLPHGGPAARDTMGFDWWAQGLASRGYAVLQPNFRGSAGLGDEHLEAGYGEWGLKMQTDLSDGVRYLAAEGIIDPQRVCIVGASYGGYAALAGPTLDPGVIRCAVSVAGVSDLRTMVQWSAAQAGRRDSPVVRYWNRFMGAERLGDRSLDDRSPAFRAAEADAPILLLHGWDDTVVPYDQSRIMAEALERAGRPYELVRLDGEDHWLSREATRQRMLNETVRFLETHNPPR</sequence>
<dbReference type="PANTHER" id="PTHR42776">
    <property type="entry name" value="SERINE PEPTIDASE S9 FAMILY MEMBER"/>
    <property type="match status" value="1"/>
</dbReference>
<organism evidence="3 4">
    <name type="scientific">Brevundimonas abyssalis TAR-001</name>
    <dbReference type="NCBI Taxonomy" id="1391729"/>
    <lineage>
        <taxon>Bacteria</taxon>
        <taxon>Pseudomonadati</taxon>
        <taxon>Pseudomonadota</taxon>
        <taxon>Alphaproteobacteria</taxon>
        <taxon>Caulobacterales</taxon>
        <taxon>Caulobacteraceae</taxon>
        <taxon>Brevundimonas</taxon>
    </lineage>
</organism>
<protein>
    <submittedName>
        <fullName evidence="3">Prolyl oligopeptidase family protein</fullName>
    </submittedName>
</protein>
<evidence type="ECO:0000259" key="2">
    <source>
        <dbReference type="Pfam" id="PF00326"/>
    </source>
</evidence>
<keyword evidence="1" id="KW-0378">Hydrolase</keyword>
<comment type="caution">
    <text evidence="3">The sequence shown here is derived from an EMBL/GenBank/DDBJ whole genome shotgun (WGS) entry which is preliminary data.</text>
</comment>
<dbReference type="Gene3D" id="3.40.50.1820">
    <property type="entry name" value="alpha/beta hydrolase"/>
    <property type="match status" value="1"/>
</dbReference>
<dbReference type="GO" id="GO:0004252">
    <property type="term" value="F:serine-type endopeptidase activity"/>
    <property type="evidence" value="ECO:0007669"/>
    <property type="project" value="TreeGrafter"/>
</dbReference>
<dbReference type="InterPro" id="IPR015943">
    <property type="entry name" value="WD40/YVTN_repeat-like_dom_sf"/>
</dbReference>
<dbReference type="SUPFAM" id="SSF82171">
    <property type="entry name" value="DPP6 N-terminal domain-like"/>
    <property type="match status" value="1"/>
</dbReference>